<evidence type="ECO:0000313" key="1">
    <source>
        <dbReference type="EMBL" id="ATU20421.1"/>
    </source>
</evidence>
<name>A0A2D3D4U3_9BIFI</name>
<dbReference type="Proteomes" id="UP000229907">
    <property type="component" value="Chromosome"/>
</dbReference>
<dbReference type="KEGG" id="bcho:BcFMB_05240"/>
<dbReference type="AlphaFoldDB" id="A0A2D3D4U3"/>
<reference evidence="1 2" key="1">
    <citation type="submission" date="2016-11" db="EMBL/GenBank/DDBJ databases">
        <title>complete genome sequence of Bifidobacterium choerinum strain FMB-1.</title>
        <authorList>
            <person name="Park C.-S."/>
            <person name="Jung D.-H."/>
            <person name="Choi D.-S."/>
        </authorList>
    </citation>
    <scope>NUCLEOTIDE SEQUENCE [LARGE SCALE GENOMIC DNA]</scope>
    <source>
        <strain evidence="1 2">FMB-1</strain>
    </source>
</reference>
<evidence type="ECO:0000313" key="2">
    <source>
        <dbReference type="Proteomes" id="UP000229907"/>
    </source>
</evidence>
<organism evidence="1 2">
    <name type="scientific">Bifidobacterium choerinum</name>
    <dbReference type="NCBI Taxonomy" id="35760"/>
    <lineage>
        <taxon>Bacteria</taxon>
        <taxon>Bacillati</taxon>
        <taxon>Actinomycetota</taxon>
        <taxon>Actinomycetes</taxon>
        <taxon>Bifidobacteriales</taxon>
        <taxon>Bifidobacteriaceae</taxon>
        <taxon>Bifidobacterium</taxon>
    </lineage>
</organism>
<dbReference type="EMBL" id="CP018044">
    <property type="protein sequence ID" value="ATU20421.1"/>
    <property type="molecule type" value="Genomic_DNA"/>
</dbReference>
<sequence>MLRCLLSMSDQRIVKGKRWILIGGQLIKHSDMLLMPLSGILLQIIQHDTTMTPDLGEGNMAILKQLHQRGPRDAQQIGSLLSRELSVVLDHIDGLSIRQQLSDTQQNSCEFGRQRTVPLAGNLEQREGKITLCGDIFKITICGIAQ</sequence>
<protein>
    <submittedName>
        <fullName evidence="1">Uncharacterized protein</fullName>
    </submittedName>
</protein>
<accession>A0A2D3D4U3</accession>
<proteinExistence type="predicted"/>
<gene>
    <name evidence="1" type="ORF">BcFMB_05240</name>
</gene>